<dbReference type="InterPro" id="IPR001460">
    <property type="entry name" value="PCN-bd_Tpept"/>
</dbReference>
<evidence type="ECO:0000313" key="4">
    <source>
        <dbReference type="Proteomes" id="UP001614216"/>
    </source>
</evidence>
<evidence type="ECO:0000313" key="3">
    <source>
        <dbReference type="EMBL" id="MFI7846551.1"/>
    </source>
</evidence>
<gene>
    <name evidence="3" type="ORF">ACIF0M_13695</name>
</gene>
<keyword evidence="1" id="KW-0812">Transmembrane</keyword>
<organism evidence="3 4">
    <name type="scientific">Dorea amylophila</name>
    <dbReference type="NCBI Taxonomy" id="2981789"/>
    <lineage>
        <taxon>Bacteria</taxon>
        <taxon>Bacillati</taxon>
        <taxon>Bacillota</taxon>
        <taxon>Clostridia</taxon>
        <taxon>Lachnospirales</taxon>
        <taxon>Lachnospiraceae</taxon>
        <taxon>Dorea</taxon>
    </lineage>
</organism>
<evidence type="ECO:0000259" key="2">
    <source>
        <dbReference type="Pfam" id="PF00905"/>
    </source>
</evidence>
<comment type="caution">
    <text evidence="3">The sequence shown here is derived from an EMBL/GenBank/DDBJ whole genome shotgun (WGS) entry which is preliminary data.</text>
</comment>
<dbReference type="Gene3D" id="3.40.710.10">
    <property type="entry name" value="DD-peptidase/beta-lactamase superfamily"/>
    <property type="match status" value="1"/>
</dbReference>
<evidence type="ECO:0000256" key="1">
    <source>
        <dbReference type="SAM" id="Phobius"/>
    </source>
</evidence>
<dbReference type="RefSeq" id="WP_396570386.1">
    <property type="nucleotide sequence ID" value="NZ_JBITRD010000013.1"/>
</dbReference>
<dbReference type="Proteomes" id="UP001614216">
    <property type="component" value="Unassembled WGS sequence"/>
</dbReference>
<dbReference type="Pfam" id="PF00905">
    <property type="entry name" value="Transpeptidase"/>
    <property type="match status" value="1"/>
</dbReference>
<keyword evidence="1" id="KW-0472">Membrane</keyword>
<dbReference type="PANTHER" id="PTHR30627">
    <property type="entry name" value="PEPTIDOGLYCAN D,D-TRANSPEPTIDASE"/>
    <property type="match status" value="1"/>
</dbReference>
<keyword evidence="1" id="KW-1133">Transmembrane helix</keyword>
<reference evidence="3 4" key="1">
    <citation type="submission" date="2024-08" db="EMBL/GenBank/DDBJ databases">
        <authorList>
            <person name="Vancuren S.J."/>
            <person name="Allen-Vercoe E."/>
        </authorList>
    </citation>
    <scope>NUCLEOTIDE SEQUENCE [LARGE SCALE GENOMIC DNA]</scope>
    <source>
        <strain evidence="3 4">16-6-I_42_FAA</strain>
    </source>
</reference>
<sequence length="451" mass="50226">MVRRRRRYRSVTIFRLFLIAMTGVVILFGYRLVSGKLKTSFDTAQTMHLAEDIYTMGRIYDRSGEEISPDASSFAEILGADINKTKGDKKYLCSNAPWLYGTENELTLKTLGKTLKSHSNKRTGGDVKTTFDQKIQEHLEETAKAKGYKRQYIVVSNYKTGEILGMYSNANAGSCLSDVYSPGSAIKPLFLSAALTASPELKDYTYDCVDDNYQNIAIHCAGHHRHGLCDYKRGTALSCNKYFLGMLDQMDKTEKQKMLKTLRKIGVDNSHTFSQLRFSDPTFTGGDDSERQLYFSVLGQGNCKISPFFLNAATGMLFNGGTMTEPHWILEKRVNGQWEEVTTEKKEYKMCSKEVAGQVVEAMTEVTAYGTGRSAAMPEYGMAGKTGTAEIEDKYHALSGTNTVWWTGGLTSEDTPYAITVCLDDVMPQEADSGTAAAYAKEIMEYVVSTR</sequence>
<feature type="domain" description="Penicillin-binding protein transpeptidase" evidence="2">
    <location>
        <begin position="152"/>
        <end position="445"/>
    </location>
</feature>
<proteinExistence type="predicted"/>
<keyword evidence="4" id="KW-1185">Reference proteome</keyword>
<name>A0ABW8B1P6_9FIRM</name>
<accession>A0ABW8B1P6</accession>
<dbReference type="EMBL" id="JBITRD010000013">
    <property type="protein sequence ID" value="MFI7846551.1"/>
    <property type="molecule type" value="Genomic_DNA"/>
</dbReference>
<dbReference type="InterPro" id="IPR050515">
    <property type="entry name" value="Beta-lactam/transpept"/>
</dbReference>
<feature type="transmembrane region" description="Helical" evidence="1">
    <location>
        <begin position="12"/>
        <end position="33"/>
    </location>
</feature>
<dbReference type="SUPFAM" id="SSF56601">
    <property type="entry name" value="beta-lactamase/transpeptidase-like"/>
    <property type="match status" value="1"/>
</dbReference>
<protein>
    <submittedName>
        <fullName evidence="3">Penicillin-binding transpeptidase domain-containing protein</fullName>
    </submittedName>
</protein>
<dbReference type="InterPro" id="IPR012338">
    <property type="entry name" value="Beta-lactam/transpept-like"/>
</dbReference>